<evidence type="ECO:0000313" key="2">
    <source>
        <dbReference type="Proteomes" id="UP001174196"/>
    </source>
</evidence>
<reference evidence="1" key="1">
    <citation type="submission" date="2022-08" db="EMBL/GenBank/DDBJ databases">
        <title>Polycladomyces zharkentsis sp. nov., a novel thermophilic CMC and starch-degrading bacterium isolated from a geothermal spring in Kazakhstan.</title>
        <authorList>
            <person name="Mashzhan A."/>
            <person name="Kistaubaeva A."/>
            <person name="Javier-Lopez R."/>
            <person name="Birkeland N.-K."/>
        </authorList>
    </citation>
    <scope>NUCLEOTIDE SEQUENCE</scope>
    <source>
        <strain evidence="1">KSR 13</strain>
    </source>
</reference>
<proteinExistence type="predicted"/>
<protein>
    <submittedName>
        <fullName evidence="1">Uncharacterized protein</fullName>
    </submittedName>
</protein>
<comment type="caution">
    <text evidence="1">The sequence shown here is derived from an EMBL/GenBank/DDBJ whole genome shotgun (WGS) entry which is preliminary data.</text>
</comment>
<sequence>MMKDHPFERILRDGTTASIMPPNEDACLENIGLIEAGLDPKEVTPFLRGGALIANRQQNKMTVITLRYHQALWLMCGCLV</sequence>
<dbReference type="RefSeq" id="WP_301240499.1">
    <property type="nucleotide sequence ID" value="NZ_JANRHH010000055.1"/>
</dbReference>
<evidence type="ECO:0000313" key="1">
    <source>
        <dbReference type="EMBL" id="MDN4595390.1"/>
    </source>
</evidence>
<name>A0ABT8IRL7_9BACL</name>
<accession>A0ABT8IRL7</accession>
<gene>
    <name evidence="1" type="ORF">NWF35_16120</name>
</gene>
<organism evidence="1 2">
    <name type="scientific">Polycladomyces subterraneus</name>
    <dbReference type="NCBI Taxonomy" id="1016997"/>
    <lineage>
        <taxon>Bacteria</taxon>
        <taxon>Bacillati</taxon>
        <taxon>Bacillota</taxon>
        <taxon>Bacilli</taxon>
        <taxon>Bacillales</taxon>
        <taxon>Thermoactinomycetaceae</taxon>
        <taxon>Polycladomyces</taxon>
    </lineage>
</organism>
<dbReference type="Proteomes" id="UP001174196">
    <property type="component" value="Unassembled WGS sequence"/>
</dbReference>
<dbReference type="EMBL" id="JANRHH010000055">
    <property type="protein sequence ID" value="MDN4595390.1"/>
    <property type="molecule type" value="Genomic_DNA"/>
</dbReference>
<keyword evidence="2" id="KW-1185">Reference proteome</keyword>